<dbReference type="Gene3D" id="3.30.465.10">
    <property type="match status" value="1"/>
</dbReference>
<dbReference type="PANTHER" id="PTHR43099">
    <property type="entry name" value="UPF0053 PROTEIN YRKA"/>
    <property type="match status" value="1"/>
</dbReference>
<dbReference type="PANTHER" id="PTHR43099:SF6">
    <property type="entry name" value="UPF0053 PROTEIN RV1842C"/>
    <property type="match status" value="1"/>
</dbReference>
<evidence type="ECO:0000256" key="3">
    <source>
        <dbReference type="ARBA" id="ARBA00022475"/>
    </source>
</evidence>
<evidence type="ECO:0000259" key="13">
    <source>
        <dbReference type="PROSITE" id="PS51371"/>
    </source>
</evidence>
<dbReference type="SUPFAM" id="SSF56176">
    <property type="entry name" value="FAD-binding/transporter-associated domain-like"/>
    <property type="match status" value="1"/>
</dbReference>
<dbReference type="PROSITE" id="PS51371">
    <property type="entry name" value="CBS"/>
    <property type="match status" value="2"/>
</dbReference>
<dbReference type="SMART" id="SM01091">
    <property type="entry name" value="CorC_HlyC"/>
    <property type="match status" value="1"/>
</dbReference>
<dbReference type="InterPro" id="IPR005170">
    <property type="entry name" value="Transptr-assoc_dom"/>
</dbReference>
<evidence type="ECO:0000256" key="1">
    <source>
        <dbReference type="ARBA" id="ARBA00004651"/>
    </source>
</evidence>
<evidence type="ECO:0000256" key="7">
    <source>
        <dbReference type="ARBA" id="ARBA00023122"/>
    </source>
</evidence>
<dbReference type="Pfam" id="PF00571">
    <property type="entry name" value="CBS"/>
    <property type="match status" value="2"/>
</dbReference>
<feature type="domain" description="CBS" evidence="13">
    <location>
        <begin position="287"/>
        <end position="347"/>
    </location>
</feature>
<dbReference type="GO" id="GO:0005886">
    <property type="term" value="C:plasma membrane"/>
    <property type="evidence" value="ECO:0007669"/>
    <property type="project" value="UniProtKB-SubCell"/>
</dbReference>
<dbReference type="InterPro" id="IPR044751">
    <property type="entry name" value="Ion_transp-like_CBS"/>
</dbReference>
<evidence type="ECO:0000256" key="12">
    <source>
        <dbReference type="SAM" id="Phobius"/>
    </source>
</evidence>
<keyword evidence="4 10" id="KW-0812">Transmembrane</keyword>
<keyword evidence="5" id="KW-0677">Repeat</keyword>
<evidence type="ECO:0000256" key="10">
    <source>
        <dbReference type="PROSITE-ProRule" id="PRU01193"/>
    </source>
</evidence>
<feature type="transmembrane region" description="Helical" evidence="12">
    <location>
        <begin position="6"/>
        <end position="36"/>
    </location>
</feature>
<dbReference type="Proteomes" id="UP000321798">
    <property type="component" value="Unassembled WGS sequence"/>
</dbReference>
<comment type="subcellular location">
    <subcellularLocation>
        <location evidence="1">Cell membrane</location>
        <topology evidence="1">Multi-pass membrane protein</topology>
    </subcellularLocation>
</comment>
<evidence type="ECO:0000256" key="8">
    <source>
        <dbReference type="ARBA" id="ARBA00023136"/>
    </source>
</evidence>
<accession>A0A512PIL7</accession>
<dbReference type="Gene3D" id="3.10.580.10">
    <property type="entry name" value="CBS-domain"/>
    <property type="match status" value="1"/>
</dbReference>
<dbReference type="InterPro" id="IPR051676">
    <property type="entry name" value="UPF0053_domain"/>
</dbReference>
<feature type="domain" description="CBS" evidence="13">
    <location>
        <begin position="222"/>
        <end position="281"/>
    </location>
</feature>
<evidence type="ECO:0000313" key="15">
    <source>
        <dbReference type="EMBL" id="GEP71045.1"/>
    </source>
</evidence>
<evidence type="ECO:0000256" key="2">
    <source>
        <dbReference type="ARBA" id="ARBA00006337"/>
    </source>
</evidence>
<dbReference type="SMART" id="SM00116">
    <property type="entry name" value="CBS"/>
    <property type="match status" value="2"/>
</dbReference>
<dbReference type="RefSeq" id="WP_146954807.1">
    <property type="nucleotide sequence ID" value="NZ_BAABBJ010000011.1"/>
</dbReference>
<sequence length="458" mass="48506">MLTEWLLVVLGVVLTAGTAVFVASEFSLVTLDPALVEKHTDPRDKRGQSVLRALRGLSTELSGAQVGITVTTVLLGYTTQPAVSRLLRVPLEESALGRAVGGAVAGLLTVVLVNGFSMIFGELVPKNFALSRPLGTARVVAPIQRGFTAALRPVIGVLNGSANALLRRVGVEPREELSGGRSPQELAALVRRSAEVGTLEASTATLLTNSIEFAELTAVDVMTDRLRLVVVRRDDSAADVMALARTSGHSRFPVIGESSDDIVGLVHLRRAISVPFERRAEVPAAALMVDAPQVPETVRLGPLLVELREQGLQMAVVVDEYGGTSGVVTLEDVVEELVGDVADEHDRRRTRTARRADGSWLLPGILRPDELTEVTGLRVSDDGPYETLGGLVMSELGRVPSVGDEVLVDGVLLHVEQMAGRRVERLRVRAESGDDEPPSVGSDGPDLPGEARPGGGGA</sequence>
<dbReference type="InterPro" id="IPR046342">
    <property type="entry name" value="CBS_dom_sf"/>
</dbReference>
<keyword evidence="8 10" id="KW-0472">Membrane</keyword>
<dbReference type="OrthoDB" id="110231at2"/>
<feature type="domain" description="CNNM transmembrane" evidence="14">
    <location>
        <begin position="1"/>
        <end position="203"/>
    </location>
</feature>
<comment type="caution">
    <text evidence="15">The sequence shown here is derived from an EMBL/GenBank/DDBJ whole genome shotgun (WGS) entry which is preliminary data.</text>
</comment>
<feature type="transmembrane region" description="Helical" evidence="12">
    <location>
        <begin position="57"/>
        <end position="79"/>
    </location>
</feature>
<organism evidence="15 16">
    <name type="scientific">Cellulomonas soli</name>
    <dbReference type="NCBI Taxonomy" id="931535"/>
    <lineage>
        <taxon>Bacteria</taxon>
        <taxon>Bacillati</taxon>
        <taxon>Actinomycetota</taxon>
        <taxon>Actinomycetes</taxon>
        <taxon>Micrococcales</taxon>
        <taxon>Cellulomonadaceae</taxon>
        <taxon>Cellulomonas</taxon>
    </lineage>
</organism>
<dbReference type="AlphaFoldDB" id="A0A512PIL7"/>
<evidence type="ECO:0000256" key="5">
    <source>
        <dbReference type="ARBA" id="ARBA00022737"/>
    </source>
</evidence>
<gene>
    <name evidence="15" type="ORF">CSO01_37600</name>
</gene>
<keyword evidence="16" id="KW-1185">Reference proteome</keyword>
<keyword evidence="3" id="KW-1003">Cell membrane</keyword>
<protein>
    <submittedName>
        <fullName evidence="15">Membrane protein</fullName>
    </submittedName>
</protein>
<evidence type="ECO:0000256" key="11">
    <source>
        <dbReference type="SAM" id="MobiDB-lite"/>
    </source>
</evidence>
<keyword evidence="7 9" id="KW-0129">CBS domain</keyword>
<dbReference type="InterPro" id="IPR002550">
    <property type="entry name" value="CNNM"/>
</dbReference>
<evidence type="ECO:0000256" key="9">
    <source>
        <dbReference type="PROSITE-ProRule" id="PRU00703"/>
    </source>
</evidence>
<name>A0A512PIL7_9CELL</name>
<keyword evidence="6 10" id="KW-1133">Transmembrane helix</keyword>
<evidence type="ECO:0000259" key="14">
    <source>
        <dbReference type="PROSITE" id="PS51846"/>
    </source>
</evidence>
<dbReference type="EMBL" id="BKAL01000021">
    <property type="protein sequence ID" value="GEP71045.1"/>
    <property type="molecule type" value="Genomic_DNA"/>
</dbReference>
<dbReference type="PROSITE" id="PS51846">
    <property type="entry name" value="CNNM"/>
    <property type="match status" value="1"/>
</dbReference>
<evidence type="ECO:0000256" key="4">
    <source>
        <dbReference type="ARBA" id="ARBA00022692"/>
    </source>
</evidence>
<dbReference type="GO" id="GO:0050660">
    <property type="term" value="F:flavin adenine dinucleotide binding"/>
    <property type="evidence" value="ECO:0007669"/>
    <property type="project" value="InterPro"/>
</dbReference>
<dbReference type="Pfam" id="PF03471">
    <property type="entry name" value="CorC_HlyC"/>
    <property type="match status" value="1"/>
</dbReference>
<reference evidence="15 16" key="1">
    <citation type="submission" date="2019-07" db="EMBL/GenBank/DDBJ databases">
        <title>Whole genome shotgun sequence of Cellulomonas soli NBRC 109434.</title>
        <authorList>
            <person name="Hosoyama A."/>
            <person name="Uohara A."/>
            <person name="Ohji S."/>
            <person name="Ichikawa N."/>
        </authorList>
    </citation>
    <scope>NUCLEOTIDE SEQUENCE [LARGE SCALE GENOMIC DNA]</scope>
    <source>
        <strain evidence="15 16">NBRC 109434</strain>
    </source>
</reference>
<proteinExistence type="inferred from homology"/>
<evidence type="ECO:0000256" key="6">
    <source>
        <dbReference type="ARBA" id="ARBA00022989"/>
    </source>
</evidence>
<evidence type="ECO:0000313" key="16">
    <source>
        <dbReference type="Proteomes" id="UP000321798"/>
    </source>
</evidence>
<comment type="similarity">
    <text evidence="2">Belongs to the UPF0053 family.</text>
</comment>
<dbReference type="Pfam" id="PF01595">
    <property type="entry name" value="CNNM"/>
    <property type="match status" value="1"/>
</dbReference>
<dbReference type="InterPro" id="IPR036318">
    <property type="entry name" value="FAD-bd_PCMH-like_sf"/>
</dbReference>
<dbReference type="InterPro" id="IPR000644">
    <property type="entry name" value="CBS_dom"/>
</dbReference>
<feature type="transmembrane region" description="Helical" evidence="12">
    <location>
        <begin position="99"/>
        <end position="124"/>
    </location>
</feature>
<feature type="region of interest" description="Disordered" evidence="11">
    <location>
        <begin position="427"/>
        <end position="458"/>
    </location>
</feature>
<dbReference type="InterPro" id="IPR016169">
    <property type="entry name" value="FAD-bd_PCMH_sub2"/>
</dbReference>
<dbReference type="SUPFAM" id="SSF54631">
    <property type="entry name" value="CBS-domain pair"/>
    <property type="match status" value="1"/>
</dbReference>
<dbReference type="CDD" id="cd04590">
    <property type="entry name" value="CBS_pair_CorC_HlyC_assoc"/>
    <property type="match status" value="1"/>
</dbReference>